<feature type="compositionally biased region" description="Polar residues" evidence="1">
    <location>
        <begin position="65"/>
        <end position="74"/>
    </location>
</feature>
<feature type="region of interest" description="Disordered" evidence="1">
    <location>
        <begin position="1"/>
        <end position="81"/>
    </location>
</feature>
<protein>
    <submittedName>
        <fullName evidence="2">Uncharacterized protein</fullName>
    </submittedName>
</protein>
<dbReference type="GeneID" id="85466472"/>
<evidence type="ECO:0000313" key="3">
    <source>
        <dbReference type="Proteomes" id="UP001243989"/>
    </source>
</evidence>
<dbReference type="Proteomes" id="UP001243989">
    <property type="component" value="Unassembled WGS sequence"/>
</dbReference>
<evidence type="ECO:0000256" key="1">
    <source>
        <dbReference type="SAM" id="MobiDB-lite"/>
    </source>
</evidence>
<name>A0AAI9ZGY1_9PEZI</name>
<gene>
    <name evidence="2" type="ORF">BDP81DRAFT_121362</name>
</gene>
<evidence type="ECO:0000313" key="2">
    <source>
        <dbReference type="EMBL" id="KAK1623380.1"/>
    </source>
</evidence>
<dbReference type="RefSeq" id="XP_060439375.1">
    <property type="nucleotide sequence ID" value="XM_060581610.1"/>
</dbReference>
<proteinExistence type="predicted"/>
<accession>A0AAI9ZGY1</accession>
<keyword evidence="3" id="KW-1185">Reference proteome</keyword>
<sequence length="155" mass="16767">MSDEGGDEEETERGRVGEIHKTRRRQTCVRNDETTATVDNHHLSGPSTKKPPGLGPSAGHGTVGNIDSSRTPVTNGKGKVNRENYHGGFVISIAMEAIPAHQVGSFAGILWEFTGVHSTPQPYTGDKDLSLALAFSIPSLQLFLNRRRQNPVPIV</sequence>
<dbReference type="EMBL" id="JAHMHQ010000029">
    <property type="protein sequence ID" value="KAK1623380.1"/>
    <property type="molecule type" value="Genomic_DNA"/>
</dbReference>
<reference evidence="2" key="1">
    <citation type="submission" date="2021-06" db="EMBL/GenBank/DDBJ databases">
        <title>Comparative genomics, transcriptomics and evolutionary studies reveal genomic signatures of adaptation to plant cell wall in hemibiotrophic fungi.</title>
        <authorList>
            <consortium name="DOE Joint Genome Institute"/>
            <person name="Baroncelli R."/>
            <person name="Diaz J.F."/>
            <person name="Benocci T."/>
            <person name="Peng M."/>
            <person name="Battaglia E."/>
            <person name="Haridas S."/>
            <person name="Andreopoulos W."/>
            <person name="Labutti K."/>
            <person name="Pangilinan J."/>
            <person name="Floch G.L."/>
            <person name="Makela M.R."/>
            <person name="Henrissat B."/>
            <person name="Grigoriev I.V."/>
            <person name="Crouch J.A."/>
            <person name="De Vries R.P."/>
            <person name="Sukno S.A."/>
            <person name="Thon M.R."/>
        </authorList>
    </citation>
    <scope>NUCLEOTIDE SEQUENCE</scope>
    <source>
        <strain evidence="2">CBS 102054</strain>
    </source>
</reference>
<organism evidence="2 3">
    <name type="scientific">Colletotrichum phormii</name>
    <dbReference type="NCBI Taxonomy" id="359342"/>
    <lineage>
        <taxon>Eukaryota</taxon>
        <taxon>Fungi</taxon>
        <taxon>Dikarya</taxon>
        <taxon>Ascomycota</taxon>
        <taxon>Pezizomycotina</taxon>
        <taxon>Sordariomycetes</taxon>
        <taxon>Hypocreomycetidae</taxon>
        <taxon>Glomerellales</taxon>
        <taxon>Glomerellaceae</taxon>
        <taxon>Colletotrichum</taxon>
        <taxon>Colletotrichum acutatum species complex</taxon>
    </lineage>
</organism>
<dbReference type="AlphaFoldDB" id="A0AAI9ZGY1"/>
<feature type="compositionally biased region" description="Acidic residues" evidence="1">
    <location>
        <begin position="1"/>
        <end position="11"/>
    </location>
</feature>
<comment type="caution">
    <text evidence="2">The sequence shown here is derived from an EMBL/GenBank/DDBJ whole genome shotgun (WGS) entry which is preliminary data.</text>
</comment>